<organism evidence="11 12">
    <name type="scientific">Heyndrickxia acidicola</name>
    <dbReference type="NCBI Taxonomy" id="209389"/>
    <lineage>
        <taxon>Bacteria</taxon>
        <taxon>Bacillati</taxon>
        <taxon>Bacillota</taxon>
        <taxon>Bacilli</taxon>
        <taxon>Bacillales</taxon>
        <taxon>Bacillaceae</taxon>
        <taxon>Heyndrickxia</taxon>
    </lineage>
</organism>
<dbReference type="InterPro" id="IPR005110">
    <property type="entry name" value="MoeA_linker/N"/>
</dbReference>
<dbReference type="InterPro" id="IPR005111">
    <property type="entry name" value="MoeA_C_domain_IV"/>
</dbReference>
<keyword evidence="9" id="KW-0460">Magnesium</keyword>
<dbReference type="Proteomes" id="UP001341444">
    <property type="component" value="Unassembled WGS sequence"/>
</dbReference>
<evidence type="ECO:0000256" key="3">
    <source>
        <dbReference type="ARBA" id="ARBA00010763"/>
    </source>
</evidence>
<comment type="similarity">
    <text evidence="3 9">Belongs to the MoeA family.</text>
</comment>
<reference evidence="11 12" key="1">
    <citation type="submission" date="2023-03" db="EMBL/GenBank/DDBJ databases">
        <title>Bacillus Genome Sequencing.</title>
        <authorList>
            <person name="Dunlap C."/>
        </authorList>
    </citation>
    <scope>NUCLEOTIDE SEQUENCE [LARGE SCALE GENOMIC DNA]</scope>
    <source>
        <strain evidence="11 12">B-23453</strain>
    </source>
</reference>
<evidence type="ECO:0000256" key="5">
    <source>
        <dbReference type="ARBA" id="ARBA00021108"/>
    </source>
</evidence>
<dbReference type="PANTHER" id="PTHR10192">
    <property type="entry name" value="MOLYBDOPTERIN BIOSYNTHESIS PROTEIN"/>
    <property type="match status" value="1"/>
</dbReference>
<proteinExistence type="inferred from homology"/>
<dbReference type="Pfam" id="PF00994">
    <property type="entry name" value="MoCF_biosynth"/>
    <property type="match status" value="1"/>
</dbReference>
<dbReference type="Pfam" id="PF03453">
    <property type="entry name" value="MoeA_N"/>
    <property type="match status" value="1"/>
</dbReference>
<dbReference type="Gene3D" id="2.40.340.10">
    <property type="entry name" value="MoeA, C-terminal, domain IV"/>
    <property type="match status" value="1"/>
</dbReference>
<dbReference type="PANTHER" id="PTHR10192:SF5">
    <property type="entry name" value="GEPHYRIN"/>
    <property type="match status" value="1"/>
</dbReference>
<sequence>MVERRQPIWVKDAVDKVMQWKKRGEVEWISIDDCEGLFLAEPLNADHDVPPFNRSPYDGFAIRSEDTQTASREQPLKLSVIDEIGAGQVSRKIVGENQAVRIMTGAALPAGTDAVIMLELVKEERLENHNFIWIKRRVDKDENVSFQGEDAQKGEVLLKKGTYINPGVKALLATFGYHRVPVSKKPVIGIIATGSELLKIDEPLLPGKIRNSNGYMIEAQIKRAGGSVIKYQNCADDLESLHTAVQKAMDECDAVITTGGVSVGDFDYLPEVYRRLKADILFNKIAMRPGSVTSVAVSNEKLLFGLSGNPSACYVGFELYVRPVIRYWLHSSRPFLRAGQAFLKSDFPKSNPFNRFVRSKTTFEGGTIHVHPVGLDKSSVVTSLSLADCLMVLPGGTRGYRKGDLVDVLFLDDQTGSEEPWKEKPRSSRL</sequence>
<feature type="domain" description="MoaB/Mog" evidence="10">
    <location>
        <begin position="189"/>
        <end position="327"/>
    </location>
</feature>
<dbReference type="InterPro" id="IPR036425">
    <property type="entry name" value="MoaB/Mog-like_dom_sf"/>
</dbReference>
<dbReference type="NCBIfam" id="TIGR00177">
    <property type="entry name" value="molyb_syn"/>
    <property type="match status" value="1"/>
</dbReference>
<evidence type="ECO:0000256" key="8">
    <source>
        <dbReference type="ARBA" id="ARBA00047317"/>
    </source>
</evidence>
<keyword evidence="12" id="KW-1185">Reference proteome</keyword>
<protein>
    <recommendedName>
        <fullName evidence="5 9">Molybdopterin molybdenumtransferase</fullName>
        <ecNumber evidence="4 9">2.10.1.1</ecNumber>
    </recommendedName>
</protein>
<dbReference type="Gene3D" id="3.40.980.10">
    <property type="entry name" value="MoaB/Mog-like domain"/>
    <property type="match status" value="1"/>
</dbReference>
<dbReference type="Gene3D" id="2.170.190.11">
    <property type="entry name" value="Molybdopterin biosynthesis moea protein, domain 3"/>
    <property type="match status" value="1"/>
</dbReference>
<dbReference type="NCBIfam" id="NF045515">
    <property type="entry name" value="Glp_gephyrin"/>
    <property type="match status" value="1"/>
</dbReference>
<evidence type="ECO:0000256" key="6">
    <source>
        <dbReference type="ARBA" id="ARBA00022505"/>
    </source>
</evidence>
<keyword evidence="9" id="KW-0479">Metal-binding</keyword>
<keyword evidence="9" id="KW-0808">Transferase</keyword>
<dbReference type="EMBL" id="JARMAB010000002">
    <property type="protein sequence ID" value="MED1201557.1"/>
    <property type="molecule type" value="Genomic_DNA"/>
</dbReference>
<comment type="function">
    <text evidence="1 9">Catalyzes the insertion of molybdate into adenylated molybdopterin with the concomitant release of AMP.</text>
</comment>
<dbReference type="InterPro" id="IPR038987">
    <property type="entry name" value="MoeA-like"/>
</dbReference>
<dbReference type="InterPro" id="IPR036688">
    <property type="entry name" value="MoeA_C_domain_IV_sf"/>
</dbReference>
<keyword evidence="7 9" id="KW-0501">Molybdenum cofactor biosynthesis</keyword>
<evidence type="ECO:0000256" key="1">
    <source>
        <dbReference type="ARBA" id="ARBA00002901"/>
    </source>
</evidence>
<evidence type="ECO:0000256" key="9">
    <source>
        <dbReference type="RuleBase" id="RU365090"/>
    </source>
</evidence>
<evidence type="ECO:0000256" key="2">
    <source>
        <dbReference type="ARBA" id="ARBA00005046"/>
    </source>
</evidence>
<dbReference type="SUPFAM" id="SSF53218">
    <property type="entry name" value="Molybdenum cofactor biosynthesis proteins"/>
    <property type="match status" value="1"/>
</dbReference>
<dbReference type="Gene3D" id="3.90.105.10">
    <property type="entry name" value="Molybdopterin biosynthesis moea protein, domain 2"/>
    <property type="match status" value="1"/>
</dbReference>
<dbReference type="SUPFAM" id="SSF63867">
    <property type="entry name" value="MoeA C-terminal domain-like"/>
    <property type="match status" value="1"/>
</dbReference>
<evidence type="ECO:0000313" key="12">
    <source>
        <dbReference type="Proteomes" id="UP001341444"/>
    </source>
</evidence>
<comment type="pathway">
    <text evidence="2 9">Cofactor biosynthesis; molybdopterin biosynthesis.</text>
</comment>
<evidence type="ECO:0000313" key="11">
    <source>
        <dbReference type="EMBL" id="MED1201557.1"/>
    </source>
</evidence>
<comment type="caution">
    <text evidence="11">The sequence shown here is derived from an EMBL/GenBank/DDBJ whole genome shotgun (WGS) entry which is preliminary data.</text>
</comment>
<dbReference type="InterPro" id="IPR001453">
    <property type="entry name" value="MoaB/Mog_dom"/>
</dbReference>
<keyword evidence="6 9" id="KW-0500">Molybdenum</keyword>
<evidence type="ECO:0000259" key="10">
    <source>
        <dbReference type="SMART" id="SM00852"/>
    </source>
</evidence>
<dbReference type="InterPro" id="IPR036135">
    <property type="entry name" value="MoeA_linker/N_sf"/>
</dbReference>
<gene>
    <name evidence="11" type="ORF">P4T90_00460</name>
</gene>
<dbReference type="SUPFAM" id="SSF63882">
    <property type="entry name" value="MoeA N-terminal region -like"/>
    <property type="match status" value="1"/>
</dbReference>
<evidence type="ECO:0000256" key="7">
    <source>
        <dbReference type="ARBA" id="ARBA00023150"/>
    </source>
</evidence>
<evidence type="ECO:0000256" key="4">
    <source>
        <dbReference type="ARBA" id="ARBA00013269"/>
    </source>
</evidence>
<name>A0ABU6ME47_9BACI</name>
<dbReference type="CDD" id="cd00887">
    <property type="entry name" value="MoeA"/>
    <property type="match status" value="1"/>
</dbReference>
<dbReference type="SMART" id="SM00852">
    <property type="entry name" value="MoCF_biosynth"/>
    <property type="match status" value="1"/>
</dbReference>
<dbReference type="RefSeq" id="WP_066270222.1">
    <property type="nucleotide sequence ID" value="NZ_JARMAB010000002.1"/>
</dbReference>
<comment type="cofactor">
    <cofactor evidence="9">
        <name>Mg(2+)</name>
        <dbReference type="ChEBI" id="CHEBI:18420"/>
    </cofactor>
</comment>
<comment type="catalytic activity">
    <reaction evidence="8">
        <text>adenylyl-molybdopterin + molybdate = Mo-molybdopterin + AMP + H(+)</text>
        <dbReference type="Rhea" id="RHEA:35047"/>
        <dbReference type="ChEBI" id="CHEBI:15378"/>
        <dbReference type="ChEBI" id="CHEBI:36264"/>
        <dbReference type="ChEBI" id="CHEBI:62727"/>
        <dbReference type="ChEBI" id="CHEBI:71302"/>
        <dbReference type="ChEBI" id="CHEBI:456215"/>
        <dbReference type="EC" id="2.10.1.1"/>
    </reaction>
</comment>
<dbReference type="Pfam" id="PF03454">
    <property type="entry name" value="MoeA_C"/>
    <property type="match status" value="1"/>
</dbReference>
<dbReference type="EC" id="2.10.1.1" evidence="4 9"/>
<accession>A0ABU6ME47</accession>